<dbReference type="Proteomes" id="UP001333102">
    <property type="component" value="Chromosome"/>
</dbReference>
<dbReference type="InterPro" id="IPR002871">
    <property type="entry name" value="NIF_FeS_clus_asmbl_NifU_N"/>
</dbReference>
<sequence length="150" mass="16146">MLEELYREVILDHYKSPRNKGPLAGAHASVHLHNPLCGDEITLALAVEGETIREARFTGQGCSISQASASMLTEAVKGKTLGEAREMLARFARMVRGELTPEAADLGDLEALAGVSRFPVRVKCAMLAWEALDKDLAHLEEGGRPEGPPG</sequence>
<reference evidence="3" key="1">
    <citation type="submission" date="2023-12" db="EMBL/GenBank/DDBJ databases">
        <title>Novel isolates from deep terrestrial aquifers shed light on the physiology and ecology of the class Limnochordia.</title>
        <authorList>
            <person name="Karnachuk O.V."/>
            <person name="Lukina A.P."/>
            <person name="Avakyan M.R."/>
            <person name="Kadnikov V."/>
            <person name="Begmatov S."/>
            <person name="Beletsky A.V."/>
            <person name="Mardanov A.V."/>
            <person name="Ravin N.V."/>
        </authorList>
    </citation>
    <scope>NUCLEOTIDE SEQUENCE [LARGE SCALE GENOMIC DNA]</scope>
    <source>
        <strain evidence="3">LN</strain>
    </source>
</reference>
<organism evidence="2 3">
    <name type="scientific">Geochorda subterranea</name>
    <dbReference type="NCBI Taxonomy" id="3109564"/>
    <lineage>
        <taxon>Bacteria</taxon>
        <taxon>Bacillati</taxon>
        <taxon>Bacillota</taxon>
        <taxon>Limnochordia</taxon>
        <taxon>Limnochordales</taxon>
        <taxon>Geochordaceae</taxon>
        <taxon>Geochorda</taxon>
    </lineage>
</organism>
<dbReference type="CDD" id="cd06664">
    <property type="entry name" value="IscU_like"/>
    <property type="match status" value="1"/>
</dbReference>
<gene>
    <name evidence="2" type="ORF">VLY81_06575</name>
</gene>
<dbReference type="Gene3D" id="3.90.1010.10">
    <property type="match status" value="1"/>
</dbReference>
<accession>A0ABZ1BTB8</accession>
<keyword evidence="3" id="KW-1185">Reference proteome</keyword>
<proteinExistence type="predicted"/>
<dbReference type="EMBL" id="CP141614">
    <property type="protein sequence ID" value="WRP15813.1"/>
    <property type="molecule type" value="Genomic_DNA"/>
</dbReference>
<dbReference type="SUPFAM" id="SSF82649">
    <property type="entry name" value="SufE/NifU"/>
    <property type="match status" value="1"/>
</dbReference>
<dbReference type="Pfam" id="PF01592">
    <property type="entry name" value="NifU_N"/>
    <property type="match status" value="1"/>
</dbReference>
<feature type="domain" description="NIF system FeS cluster assembly NifU N-terminal" evidence="1">
    <location>
        <begin position="6"/>
        <end position="124"/>
    </location>
</feature>
<evidence type="ECO:0000259" key="1">
    <source>
        <dbReference type="Pfam" id="PF01592"/>
    </source>
</evidence>
<dbReference type="NCBIfam" id="TIGR01994">
    <property type="entry name" value="SUF_scaf_2"/>
    <property type="match status" value="1"/>
</dbReference>
<protein>
    <submittedName>
        <fullName evidence="2">SUF system NifU family Fe-S cluster assembly protein</fullName>
    </submittedName>
</protein>
<evidence type="ECO:0000313" key="2">
    <source>
        <dbReference type="EMBL" id="WRP15813.1"/>
    </source>
</evidence>
<evidence type="ECO:0000313" key="3">
    <source>
        <dbReference type="Proteomes" id="UP001333102"/>
    </source>
</evidence>
<name>A0ABZ1BTB8_9FIRM</name>
<dbReference type="RefSeq" id="WP_324670221.1">
    <property type="nucleotide sequence ID" value="NZ_CP141614.1"/>
</dbReference>
<dbReference type="PANTHER" id="PTHR10093">
    <property type="entry name" value="IRON-SULFUR CLUSTER ASSEMBLY ENZYME NIFU HOMOLOG"/>
    <property type="match status" value="1"/>
</dbReference>